<evidence type="ECO:0000259" key="2">
    <source>
        <dbReference type="Pfam" id="PF01734"/>
    </source>
</evidence>
<reference evidence="4" key="1">
    <citation type="submission" date="2016-10" db="EMBL/GenBank/DDBJ databases">
        <authorList>
            <person name="Varghese N."/>
            <person name="Submissions S."/>
        </authorList>
    </citation>
    <scope>NUCLEOTIDE SEQUENCE [LARGE SCALE GENOMIC DNA]</scope>
    <source>
        <strain evidence="4">DSM 17616</strain>
    </source>
</reference>
<evidence type="ECO:0000313" key="3">
    <source>
        <dbReference type="EMBL" id="SEH87757.1"/>
    </source>
</evidence>
<dbReference type="EMBL" id="FNXF01000006">
    <property type="protein sequence ID" value="SEH87757.1"/>
    <property type="molecule type" value="Genomic_DNA"/>
</dbReference>
<organism evidence="3 4">
    <name type="scientific">Rheinheimera pacifica</name>
    <dbReference type="NCBI Taxonomy" id="173990"/>
    <lineage>
        <taxon>Bacteria</taxon>
        <taxon>Pseudomonadati</taxon>
        <taxon>Pseudomonadota</taxon>
        <taxon>Gammaproteobacteria</taxon>
        <taxon>Chromatiales</taxon>
        <taxon>Chromatiaceae</taxon>
        <taxon>Rheinheimera</taxon>
    </lineage>
</organism>
<dbReference type="RefSeq" id="WP_218141346.1">
    <property type="nucleotide sequence ID" value="NZ_FNXF01000006.1"/>
</dbReference>
<dbReference type="Gene3D" id="3.40.1090.10">
    <property type="entry name" value="Cytosolic phospholipase A2 catalytic domain"/>
    <property type="match status" value="1"/>
</dbReference>
<accession>A0A1H6LSH3</accession>
<sequence>MSKTALRILAGPTAFNHIQQHGLQQADFSVMVGASGGPKWFCLFGLDQYLFGEFFAGRSTPLHILGSSAGAWRFACFAQADPVAASQRFCHAYCHITYPKKADTRLITEISARIIDDVFPTEQHLQQVIDNPLIKLNLVVAKARRLSAARSKLLQAGGLTLAAGANLLNRKHLQYFFQRVLFHTPGEPSPFHYAGLLPTQHTELSTANLRQAVLASGSIPLVLNPVEDIAGAGVGRYYDGGVTDYHFDLPFTDNGLVLYPHFYPSLTPGWFDKALKWRKANPAYLHNVVLLCPSDSWVKSLPFGKIPDRKDFKLPDDIRIPYWQQVIERSHELANALKQDDFTFEPL</sequence>
<dbReference type="AlphaFoldDB" id="A0A1H6LSH3"/>
<evidence type="ECO:0000256" key="1">
    <source>
        <dbReference type="ARBA" id="ARBA00023098"/>
    </source>
</evidence>
<protein>
    <submittedName>
        <fullName evidence="3">Patatin-like phospholipase</fullName>
    </submittedName>
</protein>
<dbReference type="Proteomes" id="UP000199371">
    <property type="component" value="Unassembled WGS sequence"/>
</dbReference>
<name>A0A1H6LSH3_9GAMM</name>
<dbReference type="InterPro" id="IPR016035">
    <property type="entry name" value="Acyl_Trfase/lysoPLipase"/>
</dbReference>
<gene>
    <name evidence="3" type="ORF">SAMN05660691_01893</name>
</gene>
<proteinExistence type="predicted"/>
<dbReference type="Pfam" id="PF01734">
    <property type="entry name" value="Patatin"/>
    <property type="match status" value="1"/>
</dbReference>
<keyword evidence="1" id="KW-0443">Lipid metabolism</keyword>
<feature type="domain" description="PNPLA" evidence="2">
    <location>
        <begin position="60"/>
        <end position="244"/>
    </location>
</feature>
<dbReference type="GO" id="GO:0006629">
    <property type="term" value="P:lipid metabolic process"/>
    <property type="evidence" value="ECO:0007669"/>
    <property type="project" value="UniProtKB-KW"/>
</dbReference>
<keyword evidence="4" id="KW-1185">Reference proteome</keyword>
<evidence type="ECO:0000313" key="4">
    <source>
        <dbReference type="Proteomes" id="UP000199371"/>
    </source>
</evidence>
<dbReference type="InterPro" id="IPR002641">
    <property type="entry name" value="PNPLA_dom"/>
</dbReference>
<dbReference type="STRING" id="173990.SAMN05660691_01893"/>
<dbReference type="SUPFAM" id="SSF52151">
    <property type="entry name" value="FabD/lysophospholipase-like"/>
    <property type="match status" value="1"/>
</dbReference>